<keyword evidence="1" id="KW-0472">Membrane</keyword>
<feature type="transmembrane region" description="Helical" evidence="1">
    <location>
        <begin position="79"/>
        <end position="101"/>
    </location>
</feature>
<keyword evidence="1" id="KW-0812">Transmembrane</keyword>
<dbReference type="AlphaFoldDB" id="A7SMX4"/>
<accession>A7SMX4</accession>
<evidence type="ECO:0008006" key="4">
    <source>
        <dbReference type="Google" id="ProtNLM"/>
    </source>
</evidence>
<dbReference type="Pfam" id="PF21534">
    <property type="entry name" value="Rost"/>
    <property type="match status" value="1"/>
</dbReference>
<gene>
    <name evidence="2" type="ORF">NEMVEDRAFT_v1g124251</name>
</gene>
<dbReference type="EMBL" id="DS469714">
    <property type="protein sequence ID" value="EDO34937.1"/>
    <property type="molecule type" value="Genomic_DNA"/>
</dbReference>
<dbReference type="PANTHER" id="PTHR12242">
    <property type="entry name" value="OS02G0130600 PROTEIN-RELATED"/>
    <property type="match status" value="1"/>
</dbReference>
<dbReference type="InParanoid" id="A7SMX4"/>
<keyword evidence="3" id="KW-1185">Reference proteome</keyword>
<feature type="transmembrane region" description="Helical" evidence="1">
    <location>
        <begin position="139"/>
        <end position="159"/>
    </location>
</feature>
<sequence length="222" mass="25490">MLVFRFLVAAYNTGWLIYSGFHEANGKTKWFIYLTNWGYLLETVYFIYASAVTLWFHIREKKNKDQSDFNFSDLMRYHHSLMWILFNIAADTAVLISIIYWGWMVGPIDGLDVSTHALNTVFMILELVLSKLPIRLLHCIYPLVFGLCYMIFTVVYWAAGGTNANNKPYIYSIVDYKDSPGMAVGILLGALLVLLPIVHSVFFGVYKLRCYLSERSCGKTNA</sequence>
<dbReference type="OMA" id="AWLIMSI"/>
<organism evidence="2 3">
    <name type="scientific">Nematostella vectensis</name>
    <name type="common">Starlet sea anemone</name>
    <dbReference type="NCBI Taxonomy" id="45351"/>
    <lineage>
        <taxon>Eukaryota</taxon>
        <taxon>Metazoa</taxon>
        <taxon>Cnidaria</taxon>
        <taxon>Anthozoa</taxon>
        <taxon>Hexacorallia</taxon>
        <taxon>Actiniaria</taxon>
        <taxon>Edwardsiidae</taxon>
        <taxon>Nematostella</taxon>
    </lineage>
</organism>
<dbReference type="eggNOG" id="ENOG502S8CX">
    <property type="taxonomic scope" value="Eukaryota"/>
</dbReference>
<keyword evidence="1" id="KW-1133">Transmembrane helix</keyword>
<dbReference type="GO" id="GO:0016020">
    <property type="term" value="C:membrane"/>
    <property type="evidence" value="ECO:0000318"/>
    <property type="project" value="GO_Central"/>
</dbReference>
<evidence type="ECO:0000313" key="2">
    <source>
        <dbReference type="EMBL" id="EDO34937.1"/>
    </source>
</evidence>
<dbReference type="PANTHER" id="PTHR12242:SF49">
    <property type="entry name" value="HEADBUTT, ISOFORM E"/>
    <property type="match status" value="1"/>
</dbReference>
<evidence type="ECO:0000313" key="3">
    <source>
        <dbReference type="Proteomes" id="UP000001593"/>
    </source>
</evidence>
<protein>
    <recommendedName>
        <fullName evidence="4">Protein rolling stone</fullName>
    </recommendedName>
</protein>
<dbReference type="Proteomes" id="UP000001593">
    <property type="component" value="Unassembled WGS sequence"/>
</dbReference>
<dbReference type="PhylomeDB" id="A7SMX4"/>
<feature type="transmembrane region" description="Helical" evidence="1">
    <location>
        <begin position="37"/>
        <end position="58"/>
    </location>
</feature>
<reference evidence="2 3" key="1">
    <citation type="journal article" date="2007" name="Science">
        <title>Sea anemone genome reveals ancestral eumetazoan gene repertoire and genomic organization.</title>
        <authorList>
            <person name="Putnam N.H."/>
            <person name="Srivastava M."/>
            <person name="Hellsten U."/>
            <person name="Dirks B."/>
            <person name="Chapman J."/>
            <person name="Salamov A."/>
            <person name="Terry A."/>
            <person name="Shapiro H."/>
            <person name="Lindquist E."/>
            <person name="Kapitonov V.V."/>
            <person name="Jurka J."/>
            <person name="Genikhovich G."/>
            <person name="Grigoriev I.V."/>
            <person name="Lucas S.M."/>
            <person name="Steele R.E."/>
            <person name="Finnerty J.R."/>
            <person name="Technau U."/>
            <person name="Martindale M.Q."/>
            <person name="Rokhsar D.S."/>
        </authorList>
    </citation>
    <scope>NUCLEOTIDE SEQUENCE [LARGE SCALE GENOMIC DNA]</scope>
    <source>
        <strain evidence="3">CH2 X CH6</strain>
    </source>
</reference>
<proteinExistence type="predicted"/>
<name>A7SMX4_NEMVE</name>
<feature type="transmembrane region" description="Helical" evidence="1">
    <location>
        <begin position="113"/>
        <end position="132"/>
    </location>
</feature>
<evidence type="ECO:0000256" key="1">
    <source>
        <dbReference type="SAM" id="Phobius"/>
    </source>
</evidence>
<dbReference type="HOGENOM" id="CLU_066320_0_1_1"/>
<dbReference type="InterPro" id="IPR049352">
    <property type="entry name" value="Rost"/>
</dbReference>
<feature type="transmembrane region" description="Helical" evidence="1">
    <location>
        <begin position="179"/>
        <end position="206"/>
    </location>
</feature>
<dbReference type="STRING" id="45351.A7SMX4"/>